<reference evidence="1 2" key="1">
    <citation type="submission" date="2016-03" db="EMBL/GenBank/DDBJ databases">
        <title>Comparative genomics of the ectomycorrhizal sister species Rhizopogon vinicolor and Rhizopogon vesiculosus (Basidiomycota: Boletales) reveals a divergence of the mating type B locus.</title>
        <authorList>
            <person name="Mujic A.B."/>
            <person name="Kuo A."/>
            <person name="Tritt A."/>
            <person name="Lipzen A."/>
            <person name="Chen C."/>
            <person name="Johnson J."/>
            <person name="Sharma A."/>
            <person name="Barry K."/>
            <person name="Grigoriev I.V."/>
            <person name="Spatafora J.W."/>
        </authorList>
    </citation>
    <scope>NUCLEOTIDE SEQUENCE [LARGE SCALE GENOMIC DNA]</scope>
    <source>
        <strain evidence="1 2">AM-OR11-056</strain>
    </source>
</reference>
<evidence type="ECO:0008006" key="3">
    <source>
        <dbReference type="Google" id="ProtNLM"/>
    </source>
</evidence>
<evidence type="ECO:0000313" key="2">
    <source>
        <dbReference type="Proteomes" id="UP000183567"/>
    </source>
</evidence>
<dbReference type="STRING" id="180088.A0A1J8R2R7"/>
<sequence>MSEQPHGDIVPLKIWQQNLNTSLIAQESLLNNPEIANWDILVLQEPHINQYRNTRANPKWKVVYPTQHYTHIPQRSRAVILVKESLDSSSWQQLPFPSSDMVIIQTP</sequence>
<accession>A0A1J8R2R7</accession>
<proteinExistence type="predicted"/>
<name>A0A1J8R2R7_9AGAM</name>
<gene>
    <name evidence="1" type="ORF">AZE42_13781</name>
</gene>
<keyword evidence="2" id="KW-1185">Reference proteome</keyword>
<organism evidence="1 2">
    <name type="scientific">Rhizopogon vesiculosus</name>
    <dbReference type="NCBI Taxonomy" id="180088"/>
    <lineage>
        <taxon>Eukaryota</taxon>
        <taxon>Fungi</taxon>
        <taxon>Dikarya</taxon>
        <taxon>Basidiomycota</taxon>
        <taxon>Agaricomycotina</taxon>
        <taxon>Agaricomycetes</taxon>
        <taxon>Agaricomycetidae</taxon>
        <taxon>Boletales</taxon>
        <taxon>Suillineae</taxon>
        <taxon>Rhizopogonaceae</taxon>
        <taxon>Rhizopogon</taxon>
    </lineage>
</organism>
<protein>
    <recommendedName>
        <fullName evidence="3">Endonuclease/exonuclease/phosphatase domain-containing protein</fullName>
    </recommendedName>
</protein>
<dbReference type="OrthoDB" id="2840473at2759"/>
<dbReference type="SUPFAM" id="SSF56219">
    <property type="entry name" value="DNase I-like"/>
    <property type="match status" value="1"/>
</dbReference>
<dbReference type="AlphaFoldDB" id="A0A1J8R2R7"/>
<comment type="caution">
    <text evidence="1">The sequence shown here is derived from an EMBL/GenBank/DDBJ whole genome shotgun (WGS) entry which is preliminary data.</text>
</comment>
<dbReference type="Proteomes" id="UP000183567">
    <property type="component" value="Unassembled WGS sequence"/>
</dbReference>
<dbReference type="InterPro" id="IPR036691">
    <property type="entry name" value="Endo/exonu/phosph_ase_sf"/>
</dbReference>
<dbReference type="Gene3D" id="3.60.10.10">
    <property type="entry name" value="Endonuclease/exonuclease/phosphatase"/>
    <property type="match status" value="1"/>
</dbReference>
<dbReference type="EMBL" id="LVVM01001588">
    <property type="protein sequence ID" value="OJA18188.1"/>
    <property type="molecule type" value="Genomic_DNA"/>
</dbReference>
<evidence type="ECO:0000313" key="1">
    <source>
        <dbReference type="EMBL" id="OJA18188.1"/>
    </source>
</evidence>